<reference evidence="2" key="1">
    <citation type="journal article" date="2022" name="Nat. Commun.">
        <title>Chromosome evolution and the genetic basis of agronomically important traits in greater yam.</title>
        <authorList>
            <person name="Bredeson J.V."/>
            <person name="Lyons J.B."/>
            <person name="Oniyinde I.O."/>
            <person name="Okereke N.R."/>
            <person name="Kolade O."/>
            <person name="Nnabue I."/>
            <person name="Nwadili C.O."/>
            <person name="Hribova E."/>
            <person name="Parker M."/>
            <person name="Nwogha J."/>
            <person name="Shu S."/>
            <person name="Carlson J."/>
            <person name="Kariba R."/>
            <person name="Muthemba S."/>
            <person name="Knop K."/>
            <person name="Barton G.J."/>
            <person name="Sherwood A.V."/>
            <person name="Lopez-Montes A."/>
            <person name="Asiedu R."/>
            <person name="Jamnadass R."/>
            <person name="Muchugi A."/>
            <person name="Goodstein D."/>
            <person name="Egesi C.N."/>
            <person name="Featherston J."/>
            <person name="Asfaw A."/>
            <person name="Simpson G.G."/>
            <person name="Dolezel J."/>
            <person name="Hendre P.S."/>
            <person name="Van Deynze A."/>
            <person name="Kumar P.L."/>
            <person name="Obidiegwu J.E."/>
            <person name="Bhattacharjee R."/>
            <person name="Rokhsar D.S."/>
        </authorList>
    </citation>
    <scope>NUCLEOTIDE SEQUENCE [LARGE SCALE GENOMIC DNA]</scope>
    <source>
        <strain evidence="2">cv. TDa95/00328</strain>
    </source>
</reference>
<evidence type="ECO:0000313" key="2">
    <source>
        <dbReference type="Proteomes" id="UP000827976"/>
    </source>
</evidence>
<name>A0ACB7WBG8_DIOAL</name>
<gene>
    <name evidence="1" type="ORF">IHE45_04G016000</name>
</gene>
<keyword evidence="2" id="KW-1185">Reference proteome</keyword>
<dbReference type="Proteomes" id="UP000827976">
    <property type="component" value="Chromosome 4"/>
</dbReference>
<evidence type="ECO:0000313" key="1">
    <source>
        <dbReference type="EMBL" id="KAH7685066.1"/>
    </source>
</evidence>
<comment type="caution">
    <text evidence="1">The sequence shown here is derived from an EMBL/GenBank/DDBJ whole genome shotgun (WGS) entry which is preliminary data.</text>
</comment>
<accession>A0ACB7WBG8</accession>
<proteinExistence type="predicted"/>
<sequence length="110" mass="12225">MLTNGSYSPSSSPPTPPSPLPLSVGPGNRKYPLTPSTSLSPPFSPPSSQYSSPEISPLLHEDQRERRSEAFCLDTLDDVNSSPSEKWQQFANRLRWLILRFCCCCCSSLY</sequence>
<protein>
    <submittedName>
        <fullName evidence="1">Uncharacterized protein</fullName>
    </submittedName>
</protein>
<organism evidence="1 2">
    <name type="scientific">Dioscorea alata</name>
    <name type="common">Purple yam</name>
    <dbReference type="NCBI Taxonomy" id="55571"/>
    <lineage>
        <taxon>Eukaryota</taxon>
        <taxon>Viridiplantae</taxon>
        <taxon>Streptophyta</taxon>
        <taxon>Embryophyta</taxon>
        <taxon>Tracheophyta</taxon>
        <taxon>Spermatophyta</taxon>
        <taxon>Magnoliopsida</taxon>
        <taxon>Liliopsida</taxon>
        <taxon>Dioscoreales</taxon>
        <taxon>Dioscoreaceae</taxon>
        <taxon>Dioscorea</taxon>
    </lineage>
</organism>
<dbReference type="EMBL" id="CM037014">
    <property type="protein sequence ID" value="KAH7685066.1"/>
    <property type="molecule type" value="Genomic_DNA"/>
</dbReference>